<evidence type="ECO:0000313" key="1">
    <source>
        <dbReference type="EMBL" id="RDX88451.1"/>
    </source>
</evidence>
<reference evidence="1" key="1">
    <citation type="submission" date="2018-05" db="EMBL/GenBank/DDBJ databases">
        <title>Draft genome of Mucuna pruriens seed.</title>
        <authorList>
            <person name="Nnadi N.E."/>
            <person name="Vos R."/>
            <person name="Hasami M.H."/>
            <person name="Devisetty U.K."/>
            <person name="Aguiy J.C."/>
        </authorList>
    </citation>
    <scope>NUCLEOTIDE SEQUENCE [LARGE SCALE GENOMIC DNA]</scope>
    <source>
        <strain evidence="1">JCA_2017</strain>
    </source>
</reference>
<feature type="non-terminal residue" evidence="1">
    <location>
        <position position="153"/>
    </location>
</feature>
<comment type="caution">
    <text evidence="1">The sequence shown here is derived from an EMBL/GenBank/DDBJ whole genome shotgun (WGS) entry which is preliminary data.</text>
</comment>
<dbReference type="CDD" id="cd09272">
    <property type="entry name" value="RNase_HI_RT_Ty1"/>
    <property type="match status" value="1"/>
</dbReference>
<feature type="non-terminal residue" evidence="1">
    <location>
        <position position="1"/>
    </location>
</feature>
<dbReference type="OrthoDB" id="3344688at2759"/>
<proteinExistence type="predicted"/>
<dbReference type="Proteomes" id="UP000257109">
    <property type="component" value="Unassembled WGS sequence"/>
</dbReference>
<accession>A0A371GD45</accession>
<evidence type="ECO:0008006" key="3">
    <source>
        <dbReference type="Google" id="ProtNLM"/>
    </source>
</evidence>
<sequence length="153" mass="17408">MKDKPFASALVNLMYAQVCTRHDISFIVERVDNMEIVGHTNSDLGGCPEDRKSTSRYVFMMAKFIACFVAFTHTAWLRNLVVGLCTVESIARPLRIFCDNKLKYSTIRDFVKDGSLVVEHVDTYSMLVDPLTKGLRLVFKIHVESICIVSSFY</sequence>
<name>A0A371GD45_MUCPR</name>
<protein>
    <recommendedName>
        <fullName evidence="3">Copia protein</fullName>
    </recommendedName>
</protein>
<dbReference type="AlphaFoldDB" id="A0A371GD45"/>
<organism evidence="1 2">
    <name type="scientific">Mucuna pruriens</name>
    <name type="common">Velvet bean</name>
    <name type="synonym">Dolichos pruriens</name>
    <dbReference type="NCBI Taxonomy" id="157652"/>
    <lineage>
        <taxon>Eukaryota</taxon>
        <taxon>Viridiplantae</taxon>
        <taxon>Streptophyta</taxon>
        <taxon>Embryophyta</taxon>
        <taxon>Tracheophyta</taxon>
        <taxon>Spermatophyta</taxon>
        <taxon>Magnoliopsida</taxon>
        <taxon>eudicotyledons</taxon>
        <taxon>Gunneridae</taxon>
        <taxon>Pentapetalae</taxon>
        <taxon>rosids</taxon>
        <taxon>fabids</taxon>
        <taxon>Fabales</taxon>
        <taxon>Fabaceae</taxon>
        <taxon>Papilionoideae</taxon>
        <taxon>50 kb inversion clade</taxon>
        <taxon>NPAAA clade</taxon>
        <taxon>indigoferoid/millettioid clade</taxon>
        <taxon>Phaseoleae</taxon>
        <taxon>Mucuna</taxon>
    </lineage>
</organism>
<gene>
    <name evidence="1" type="ORF">CR513_29957</name>
</gene>
<dbReference type="EMBL" id="QJKJ01005935">
    <property type="protein sequence ID" value="RDX88451.1"/>
    <property type="molecule type" value="Genomic_DNA"/>
</dbReference>
<keyword evidence="2" id="KW-1185">Reference proteome</keyword>
<evidence type="ECO:0000313" key="2">
    <source>
        <dbReference type="Proteomes" id="UP000257109"/>
    </source>
</evidence>